<protein>
    <recommendedName>
        <fullName evidence="4">Peptidase S1 domain-containing protein</fullName>
    </recommendedName>
</protein>
<evidence type="ECO:0000256" key="2">
    <source>
        <dbReference type="ARBA" id="ARBA00024195"/>
    </source>
</evidence>
<dbReference type="InterPro" id="IPR009003">
    <property type="entry name" value="Peptidase_S1_PA"/>
</dbReference>
<comment type="caution">
    <text evidence="5">The sequence shown here is derived from an EMBL/GenBank/DDBJ whole genome shotgun (WGS) entry which is preliminary data.</text>
</comment>
<evidence type="ECO:0000313" key="6">
    <source>
        <dbReference type="Proteomes" id="UP001461498"/>
    </source>
</evidence>
<dbReference type="SUPFAM" id="SSF50494">
    <property type="entry name" value="Trypsin-like serine proteases"/>
    <property type="match status" value="1"/>
</dbReference>
<dbReference type="InterPro" id="IPR033116">
    <property type="entry name" value="TRYPSIN_SER"/>
</dbReference>
<dbReference type="Proteomes" id="UP001461498">
    <property type="component" value="Unassembled WGS sequence"/>
</dbReference>
<accession>A0AAW1D3R9</accession>
<reference evidence="5 6" key="1">
    <citation type="submission" date="2022-12" db="EMBL/GenBank/DDBJ databases">
        <title>Chromosome-level genome assembly of true bugs.</title>
        <authorList>
            <person name="Ma L."/>
            <person name="Li H."/>
        </authorList>
    </citation>
    <scope>NUCLEOTIDE SEQUENCE [LARGE SCALE GENOMIC DNA]</scope>
    <source>
        <strain evidence="5">Lab_2022b</strain>
    </source>
</reference>
<keyword evidence="1" id="KW-1015">Disulfide bond</keyword>
<feature type="chain" id="PRO_5043968230" description="Peptidase S1 domain-containing protein" evidence="3">
    <location>
        <begin position="21"/>
        <end position="420"/>
    </location>
</feature>
<feature type="signal peptide" evidence="3">
    <location>
        <begin position="1"/>
        <end position="20"/>
    </location>
</feature>
<comment type="similarity">
    <text evidence="2">Belongs to the peptidase S1 family. CLIP subfamily.</text>
</comment>
<dbReference type="EMBL" id="JAPXFL010000008">
    <property type="protein sequence ID" value="KAK9502995.1"/>
    <property type="molecule type" value="Genomic_DNA"/>
</dbReference>
<keyword evidence="6" id="KW-1185">Reference proteome</keyword>
<evidence type="ECO:0000313" key="5">
    <source>
        <dbReference type="EMBL" id="KAK9502995.1"/>
    </source>
</evidence>
<dbReference type="PANTHER" id="PTHR24256">
    <property type="entry name" value="TRYPTASE-RELATED"/>
    <property type="match status" value="1"/>
</dbReference>
<organism evidence="5 6">
    <name type="scientific">Rhynocoris fuscipes</name>
    <dbReference type="NCBI Taxonomy" id="488301"/>
    <lineage>
        <taxon>Eukaryota</taxon>
        <taxon>Metazoa</taxon>
        <taxon>Ecdysozoa</taxon>
        <taxon>Arthropoda</taxon>
        <taxon>Hexapoda</taxon>
        <taxon>Insecta</taxon>
        <taxon>Pterygota</taxon>
        <taxon>Neoptera</taxon>
        <taxon>Paraneoptera</taxon>
        <taxon>Hemiptera</taxon>
        <taxon>Heteroptera</taxon>
        <taxon>Panheteroptera</taxon>
        <taxon>Cimicomorpha</taxon>
        <taxon>Reduviidae</taxon>
        <taxon>Harpactorinae</taxon>
        <taxon>Harpactorini</taxon>
        <taxon>Rhynocoris</taxon>
    </lineage>
</organism>
<dbReference type="SMART" id="SM00020">
    <property type="entry name" value="Tryp_SPc"/>
    <property type="match status" value="1"/>
</dbReference>
<feature type="domain" description="Peptidase S1" evidence="4">
    <location>
        <begin position="186"/>
        <end position="410"/>
    </location>
</feature>
<dbReference type="InterPro" id="IPR051487">
    <property type="entry name" value="Ser/Thr_Proteases_Immune/Dev"/>
</dbReference>
<keyword evidence="3" id="KW-0732">Signal</keyword>
<dbReference type="PRINTS" id="PR00722">
    <property type="entry name" value="CHYMOTRYPSIN"/>
</dbReference>
<dbReference type="GO" id="GO:0006508">
    <property type="term" value="P:proteolysis"/>
    <property type="evidence" value="ECO:0007669"/>
    <property type="project" value="InterPro"/>
</dbReference>
<gene>
    <name evidence="5" type="ORF">O3M35_011661</name>
</gene>
<dbReference type="Pfam" id="PF00089">
    <property type="entry name" value="Trypsin"/>
    <property type="match status" value="1"/>
</dbReference>
<dbReference type="InterPro" id="IPR001254">
    <property type="entry name" value="Trypsin_dom"/>
</dbReference>
<evidence type="ECO:0000259" key="4">
    <source>
        <dbReference type="PROSITE" id="PS50240"/>
    </source>
</evidence>
<sequence length="420" mass="47418">MMSSLLKLLLILFQISLAVSQEEECIRPMPVPPDKNIRISQIELPPYNNQLDNCYMNVTTDKNHFLKMICREQSAEHAEHEDAVEHADTVDEEITEPCDKLLTVIKNGSISGGNSVCLPLTVYARRIILRNKLSTMNGTVLFSCKIKSYEDCKCGRIADLQPEVSYERSFRSSPSCYIDAVQGNKILGGEMAEDNEFPSLSGIFLQEYTDVWTHNCSGVIISPRIVLTVAHCVRKPVNLYRVSVGPYHPKIPECTIYHNIIEKIKNEHHDIALLKTETEITFSKDIGPACLPFDIVKEELIGSTITAAGWGEVEEYTGKTPITLMKVDLEVVSDDGCVKFYKAYHKKQNLCVFTPKKDTCRGDSGGPLYYRKNNHYFVVGLIARGKKCGEIPSVNMNVKYFIKWIKSELPDERFCVMPST</sequence>
<proteinExistence type="inferred from homology"/>
<dbReference type="InterPro" id="IPR001314">
    <property type="entry name" value="Peptidase_S1A"/>
</dbReference>
<dbReference type="Gene3D" id="2.40.10.10">
    <property type="entry name" value="Trypsin-like serine proteases"/>
    <property type="match status" value="1"/>
</dbReference>
<dbReference type="AlphaFoldDB" id="A0AAW1D3R9"/>
<dbReference type="PROSITE" id="PS00135">
    <property type="entry name" value="TRYPSIN_SER"/>
    <property type="match status" value="1"/>
</dbReference>
<evidence type="ECO:0000256" key="3">
    <source>
        <dbReference type="SAM" id="SignalP"/>
    </source>
</evidence>
<dbReference type="CDD" id="cd00190">
    <property type="entry name" value="Tryp_SPc"/>
    <property type="match status" value="1"/>
</dbReference>
<dbReference type="GO" id="GO:0004252">
    <property type="term" value="F:serine-type endopeptidase activity"/>
    <property type="evidence" value="ECO:0007669"/>
    <property type="project" value="InterPro"/>
</dbReference>
<name>A0AAW1D3R9_9HEMI</name>
<dbReference type="InterPro" id="IPR043504">
    <property type="entry name" value="Peptidase_S1_PA_chymotrypsin"/>
</dbReference>
<dbReference type="PROSITE" id="PS50240">
    <property type="entry name" value="TRYPSIN_DOM"/>
    <property type="match status" value="1"/>
</dbReference>
<evidence type="ECO:0000256" key="1">
    <source>
        <dbReference type="ARBA" id="ARBA00023157"/>
    </source>
</evidence>